<gene>
    <name evidence="2" type="ORF">NA56DRAFT_708594</name>
</gene>
<accession>A0A2J6PRP2</accession>
<name>A0A2J6PRP2_9HELO</name>
<organism evidence="2 3">
    <name type="scientific">Hyaloscypha hepaticicola</name>
    <dbReference type="NCBI Taxonomy" id="2082293"/>
    <lineage>
        <taxon>Eukaryota</taxon>
        <taxon>Fungi</taxon>
        <taxon>Dikarya</taxon>
        <taxon>Ascomycota</taxon>
        <taxon>Pezizomycotina</taxon>
        <taxon>Leotiomycetes</taxon>
        <taxon>Helotiales</taxon>
        <taxon>Hyaloscyphaceae</taxon>
        <taxon>Hyaloscypha</taxon>
    </lineage>
</organism>
<protein>
    <recommendedName>
        <fullName evidence="4">REJ domain-containing protein</fullName>
    </recommendedName>
</protein>
<dbReference type="AlphaFoldDB" id="A0A2J6PRP2"/>
<feature type="signal peptide" evidence="1">
    <location>
        <begin position="1"/>
        <end position="17"/>
    </location>
</feature>
<keyword evidence="3" id="KW-1185">Reference proteome</keyword>
<sequence length="177" mass="19076">MQLQLPLFVPFIPPVWSLRPPLCLLFCQSARRQARRSVALYQFAYGFWWEPYNNVPSSSANSASSCLPITITAASACPSTCAAATIYTSSYTSVSTVTSLSVTVSTIIVTQNVTFTSVRTQVLASVIYLDVTSTQTALETLEDVPLTEISTVVDSVTVSPVSTVLLATVVYLTTTET</sequence>
<dbReference type="EMBL" id="KZ613504">
    <property type="protein sequence ID" value="PMD16700.1"/>
    <property type="molecule type" value="Genomic_DNA"/>
</dbReference>
<dbReference type="Proteomes" id="UP000235672">
    <property type="component" value="Unassembled WGS sequence"/>
</dbReference>
<proteinExistence type="predicted"/>
<evidence type="ECO:0000256" key="1">
    <source>
        <dbReference type="SAM" id="SignalP"/>
    </source>
</evidence>
<evidence type="ECO:0000313" key="2">
    <source>
        <dbReference type="EMBL" id="PMD16700.1"/>
    </source>
</evidence>
<keyword evidence="1" id="KW-0732">Signal</keyword>
<evidence type="ECO:0008006" key="4">
    <source>
        <dbReference type="Google" id="ProtNLM"/>
    </source>
</evidence>
<reference evidence="2 3" key="1">
    <citation type="submission" date="2016-05" db="EMBL/GenBank/DDBJ databases">
        <title>A degradative enzymes factory behind the ericoid mycorrhizal symbiosis.</title>
        <authorList>
            <consortium name="DOE Joint Genome Institute"/>
            <person name="Martino E."/>
            <person name="Morin E."/>
            <person name="Grelet G."/>
            <person name="Kuo A."/>
            <person name="Kohler A."/>
            <person name="Daghino S."/>
            <person name="Barry K."/>
            <person name="Choi C."/>
            <person name="Cichocki N."/>
            <person name="Clum A."/>
            <person name="Copeland A."/>
            <person name="Hainaut M."/>
            <person name="Haridas S."/>
            <person name="Labutti K."/>
            <person name="Lindquist E."/>
            <person name="Lipzen A."/>
            <person name="Khouja H.-R."/>
            <person name="Murat C."/>
            <person name="Ohm R."/>
            <person name="Olson A."/>
            <person name="Spatafora J."/>
            <person name="Veneault-Fourrey C."/>
            <person name="Henrissat B."/>
            <person name="Grigoriev I."/>
            <person name="Martin F."/>
            <person name="Perotto S."/>
        </authorList>
    </citation>
    <scope>NUCLEOTIDE SEQUENCE [LARGE SCALE GENOMIC DNA]</scope>
    <source>
        <strain evidence="2 3">UAMH 7357</strain>
    </source>
</reference>
<evidence type="ECO:0000313" key="3">
    <source>
        <dbReference type="Proteomes" id="UP000235672"/>
    </source>
</evidence>
<feature type="chain" id="PRO_5014425438" description="REJ domain-containing protein" evidence="1">
    <location>
        <begin position="18"/>
        <end position="177"/>
    </location>
</feature>